<dbReference type="EMBL" id="VNJJ01000011">
    <property type="protein sequence ID" value="TVX97726.1"/>
    <property type="molecule type" value="Genomic_DNA"/>
</dbReference>
<reference evidence="1 2" key="1">
    <citation type="submission" date="2019-07" db="EMBL/GenBank/DDBJ databases">
        <authorList>
            <person name="Kim J."/>
        </authorList>
    </citation>
    <scope>NUCLEOTIDE SEQUENCE [LARGE SCALE GENOMIC DNA]</scope>
    <source>
        <strain evidence="1 2">G13</strain>
    </source>
</reference>
<gene>
    <name evidence="1" type="ORF">FPZ45_18325</name>
</gene>
<comment type="caution">
    <text evidence="1">The sequence shown here is derived from an EMBL/GenBank/DDBJ whole genome shotgun (WGS) entry which is preliminary data.</text>
</comment>
<evidence type="ECO:0000313" key="2">
    <source>
        <dbReference type="Proteomes" id="UP000316330"/>
    </source>
</evidence>
<name>A0A559JCX6_9BACL</name>
<dbReference type="AlphaFoldDB" id="A0A559JCX6"/>
<protein>
    <recommendedName>
        <fullName evidence="3">WYL domain-containing protein</fullName>
    </recommendedName>
</protein>
<accession>A0A559JCX6</accession>
<organism evidence="1 2">
    <name type="scientific">Cohnella terricola</name>
    <dbReference type="NCBI Taxonomy" id="1289167"/>
    <lineage>
        <taxon>Bacteria</taxon>
        <taxon>Bacillati</taxon>
        <taxon>Bacillota</taxon>
        <taxon>Bacilli</taxon>
        <taxon>Bacillales</taxon>
        <taxon>Paenibacillaceae</taxon>
        <taxon>Cohnella</taxon>
    </lineage>
</organism>
<keyword evidence="2" id="KW-1185">Reference proteome</keyword>
<dbReference type="Proteomes" id="UP000316330">
    <property type="component" value="Unassembled WGS sequence"/>
</dbReference>
<proteinExistence type="predicted"/>
<dbReference type="OrthoDB" id="2991134at2"/>
<dbReference type="RefSeq" id="WP_144705132.1">
    <property type="nucleotide sequence ID" value="NZ_VNJJ01000011.1"/>
</dbReference>
<evidence type="ECO:0008006" key="3">
    <source>
        <dbReference type="Google" id="ProtNLM"/>
    </source>
</evidence>
<evidence type="ECO:0000313" key="1">
    <source>
        <dbReference type="EMBL" id="TVX97726.1"/>
    </source>
</evidence>
<sequence>MSIDKYVGRVVVIVYMDKQQKISKREIRVLRIETGSVFAIDIAKNQPRRFETERILAVQPVYRRVS</sequence>